<dbReference type="GO" id="GO:0019432">
    <property type="term" value="P:triglyceride biosynthetic process"/>
    <property type="evidence" value="ECO:0007669"/>
    <property type="project" value="UniProtKB-ARBA"/>
</dbReference>
<protein>
    <recommendedName>
        <fullName evidence="11">Acyltransferase</fullName>
        <ecNumber evidence="11">2.3.1.-</ecNumber>
    </recommendedName>
</protein>
<evidence type="ECO:0000256" key="7">
    <source>
        <dbReference type="ARBA" id="ARBA00022989"/>
    </source>
</evidence>
<evidence type="ECO:0000256" key="3">
    <source>
        <dbReference type="ARBA" id="ARBA00022516"/>
    </source>
</evidence>
<dbReference type="SUPFAM" id="SSF69593">
    <property type="entry name" value="Glycerol-3-phosphate (1)-acyltransferase"/>
    <property type="match status" value="1"/>
</dbReference>
<dbReference type="Proteomes" id="UP000825935">
    <property type="component" value="Chromosome 2"/>
</dbReference>
<feature type="transmembrane region" description="Helical" evidence="11">
    <location>
        <begin position="54"/>
        <end position="71"/>
    </location>
</feature>
<comment type="subcellular location">
    <subcellularLocation>
        <location evidence="1 11">Endoplasmic reticulum membrane</location>
        <topology evidence="1 11">Multi-pass membrane protein</topology>
    </subcellularLocation>
</comment>
<keyword evidence="5 11" id="KW-0812">Transmembrane</keyword>
<dbReference type="EMBL" id="CM035407">
    <property type="protein sequence ID" value="KAH7444030.1"/>
    <property type="molecule type" value="Genomic_DNA"/>
</dbReference>
<evidence type="ECO:0000313" key="12">
    <source>
        <dbReference type="EMBL" id="KAH7444029.1"/>
    </source>
</evidence>
<evidence type="ECO:0000256" key="9">
    <source>
        <dbReference type="ARBA" id="ARBA00023136"/>
    </source>
</evidence>
<name>A0A8T2VHU6_CERRI</name>
<keyword evidence="10" id="KW-0012">Acyltransferase</keyword>
<comment type="caution">
    <text evidence="12">The sequence shown here is derived from an EMBL/GenBank/DDBJ whole genome shotgun (WGS) entry which is preliminary data.</text>
</comment>
<feature type="transmembrane region" description="Helical" evidence="11">
    <location>
        <begin position="26"/>
        <end position="48"/>
    </location>
</feature>
<proteinExistence type="inferred from homology"/>
<dbReference type="PANTHER" id="PTHR12317">
    <property type="entry name" value="DIACYLGLYCEROL O-ACYLTRANSFERASE"/>
    <property type="match status" value="1"/>
</dbReference>
<accession>A0A8T2VHU6</accession>
<evidence type="ECO:0000256" key="5">
    <source>
        <dbReference type="ARBA" id="ARBA00022692"/>
    </source>
</evidence>
<dbReference type="OMA" id="IMGVACT"/>
<keyword evidence="9 11" id="KW-0472">Membrane</keyword>
<dbReference type="Pfam" id="PF03982">
    <property type="entry name" value="DAGAT"/>
    <property type="match status" value="1"/>
</dbReference>
<evidence type="ECO:0000256" key="1">
    <source>
        <dbReference type="ARBA" id="ARBA00004477"/>
    </source>
</evidence>
<keyword evidence="6 11" id="KW-0256">Endoplasmic reticulum</keyword>
<organism evidence="12 13">
    <name type="scientific">Ceratopteris richardii</name>
    <name type="common">Triangle waterfern</name>
    <dbReference type="NCBI Taxonomy" id="49495"/>
    <lineage>
        <taxon>Eukaryota</taxon>
        <taxon>Viridiplantae</taxon>
        <taxon>Streptophyta</taxon>
        <taxon>Embryophyta</taxon>
        <taxon>Tracheophyta</taxon>
        <taxon>Polypodiopsida</taxon>
        <taxon>Polypodiidae</taxon>
        <taxon>Polypodiales</taxon>
        <taxon>Pteridineae</taxon>
        <taxon>Pteridaceae</taxon>
        <taxon>Parkerioideae</taxon>
        <taxon>Ceratopteris</taxon>
    </lineage>
</organism>
<dbReference type="EMBL" id="CM035407">
    <property type="protein sequence ID" value="KAH7444029.1"/>
    <property type="molecule type" value="Genomic_DNA"/>
</dbReference>
<dbReference type="EC" id="2.3.1.-" evidence="11"/>
<evidence type="ECO:0000256" key="11">
    <source>
        <dbReference type="RuleBase" id="RU367023"/>
    </source>
</evidence>
<dbReference type="CDD" id="cd07987">
    <property type="entry name" value="LPLAT_MGAT-like"/>
    <property type="match status" value="1"/>
</dbReference>
<sequence length="322" mass="36937">MADEMTGDQSKPIIVRSQRSSKLKSLLAVFLWLSSIHIVVFLVLLMLFFLPYRWSLTLFVLLLTLMFLPLFEKSPIAESFARFICKHGPGHFPLTMVMEDSDALDSKRNFIFAVEPHSVLPIGILGLCNFTGFLPVQKLKAFASSAIFYTPILRHVWSWLGLMPASRSLVIRTLNKGFSCVLIPGGVREMLYLEHDREVVYLKRRLGFIRLAIEMGTPLVPCFIFGQGRVYNWWKPKGVVYDQLSRALRFAPLIFWGMFGSPIPFPHPLYVVVGKPIELKQNPQPTEEEVLEVRDMFISAMQELYERHKVDAGYTSVPLYVY</sequence>
<keyword evidence="13" id="KW-1185">Reference proteome</keyword>
<evidence type="ECO:0000256" key="4">
    <source>
        <dbReference type="ARBA" id="ARBA00022679"/>
    </source>
</evidence>
<dbReference type="PANTHER" id="PTHR12317:SF63">
    <property type="entry name" value="DIACYLGLYCEROL O-ACYLTRANSFERASE 2"/>
    <property type="match status" value="1"/>
</dbReference>
<dbReference type="AlphaFoldDB" id="A0A8T2VHU6"/>
<evidence type="ECO:0000256" key="6">
    <source>
        <dbReference type="ARBA" id="ARBA00022824"/>
    </source>
</evidence>
<reference evidence="12" key="1">
    <citation type="submission" date="2021-08" db="EMBL/GenBank/DDBJ databases">
        <title>WGS assembly of Ceratopteris richardii.</title>
        <authorList>
            <person name="Marchant D.B."/>
            <person name="Chen G."/>
            <person name="Jenkins J."/>
            <person name="Shu S."/>
            <person name="Leebens-Mack J."/>
            <person name="Grimwood J."/>
            <person name="Schmutz J."/>
            <person name="Soltis P."/>
            <person name="Soltis D."/>
            <person name="Chen Z.-H."/>
        </authorList>
    </citation>
    <scope>NUCLEOTIDE SEQUENCE</scope>
    <source>
        <strain evidence="12">Whitten #5841</strain>
        <tissue evidence="12">Leaf</tissue>
    </source>
</reference>
<dbReference type="GO" id="GO:0005789">
    <property type="term" value="C:endoplasmic reticulum membrane"/>
    <property type="evidence" value="ECO:0007669"/>
    <property type="project" value="UniProtKB-SubCell"/>
</dbReference>
<gene>
    <name evidence="12" type="ORF">KP509_02G061300</name>
</gene>
<evidence type="ECO:0000256" key="10">
    <source>
        <dbReference type="ARBA" id="ARBA00023315"/>
    </source>
</evidence>
<keyword evidence="4 11" id="KW-0808">Transferase</keyword>
<dbReference type="OrthoDB" id="264532at2759"/>
<keyword evidence="3" id="KW-0444">Lipid biosynthesis</keyword>
<evidence type="ECO:0000313" key="13">
    <source>
        <dbReference type="Proteomes" id="UP000825935"/>
    </source>
</evidence>
<keyword evidence="7 11" id="KW-1133">Transmembrane helix</keyword>
<evidence type="ECO:0000256" key="8">
    <source>
        <dbReference type="ARBA" id="ARBA00023098"/>
    </source>
</evidence>
<keyword evidence="8" id="KW-0443">Lipid metabolism</keyword>
<dbReference type="InterPro" id="IPR007130">
    <property type="entry name" value="DAGAT"/>
</dbReference>
<comment type="similarity">
    <text evidence="2 11">Belongs to the diacylglycerol acyltransferase family.</text>
</comment>
<evidence type="ECO:0000256" key="2">
    <source>
        <dbReference type="ARBA" id="ARBA00005420"/>
    </source>
</evidence>
<dbReference type="GO" id="GO:0004144">
    <property type="term" value="F:diacylglycerol O-acyltransferase activity"/>
    <property type="evidence" value="ECO:0007669"/>
    <property type="project" value="TreeGrafter"/>
</dbReference>